<sequence>MAVRRAGTPTRPGGWRGSAAQIAIGRAAIRAWNAKRHLAPKCGAKAKSHGGPCRQIAMANGRCWAHGGRVPSGENWHKPVWPNRDAPDAEAKLNRKLKDLQRAATKRAKRVAAMTPDERAGYEAWQRSHKPGPATARARARRERLEAKQVREILATRPASAVASEIVELDKLIAERKAELDRSTEANIKTDDKGAFG</sequence>
<feature type="region of interest" description="Disordered" evidence="1">
    <location>
        <begin position="122"/>
        <end position="143"/>
    </location>
</feature>
<name>A0A090GD85_MESPL</name>
<proteinExistence type="predicted"/>
<organism evidence="2 3">
    <name type="scientific">Mesorhizobium plurifarium</name>
    <dbReference type="NCBI Taxonomy" id="69974"/>
    <lineage>
        <taxon>Bacteria</taxon>
        <taxon>Pseudomonadati</taxon>
        <taxon>Pseudomonadota</taxon>
        <taxon>Alphaproteobacteria</taxon>
        <taxon>Hyphomicrobiales</taxon>
        <taxon>Phyllobacteriaceae</taxon>
        <taxon>Mesorhizobium</taxon>
    </lineage>
</organism>
<gene>
    <name evidence="2" type="ORF">MPL3365_80048</name>
</gene>
<accession>A0A090GD85</accession>
<protein>
    <submittedName>
        <fullName evidence="2">Uncharacterized protein</fullName>
    </submittedName>
</protein>
<evidence type="ECO:0000313" key="3">
    <source>
        <dbReference type="Proteomes" id="UP000046122"/>
    </source>
</evidence>
<evidence type="ECO:0000313" key="2">
    <source>
        <dbReference type="EMBL" id="CDX62877.1"/>
    </source>
</evidence>
<dbReference type="AlphaFoldDB" id="A0A090GD85"/>
<reference evidence="2 3" key="1">
    <citation type="submission" date="2014-08" db="EMBL/GenBank/DDBJ databases">
        <authorList>
            <person name="Moulin Lionel"/>
        </authorList>
    </citation>
    <scope>NUCLEOTIDE SEQUENCE [LARGE SCALE GENOMIC DNA]</scope>
</reference>
<evidence type="ECO:0000256" key="1">
    <source>
        <dbReference type="SAM" id="MobiDB-lite"/>
    </source>
</evidence>
<dbReference type="Proteomes" id="UP000046122">
    <property type="component" value="Unassembled WGS sequence"/>
</dbReference>
<dbReference type="EMBL" id="CCNE01000066">
    <property type="protein sequence ID" value="CDX62877.1"/>
    <property type="molecule type" value="Genomic_DNA"/>
</dbReference>